<protein>
    <recommendedName>
        <fullName evidence="9 10">Multifunctional fusion protein</fullName>
    </recommendedName>
    <domain>
        <recommendedName>
            <fullName evidence="9">Protein translocase subunit SecD</fullName>
        </recommendedName>
    </domain>
    <domain>
        <recommendedName>
            <fullName evidence="10">Protein-export membrane protein SecF</fullName>
        </recommendedName>
    </domain>
</protein>
<dbReference type="Pfam" id="PF21760">
    <property type="entry name" value="SecD_1st"/>
    <property type="match status" value="1"/>
</dbReference>
<dbReference type="InterPro" id="IPR048634">
    <property type="entry name" value="SecD_SecF_C"/>
</dbReference>
<feature type="transmembrane region" description="Helical" evidence="9">
    <location>
        <begin position="596"/>
        <end position="614"/>
    </location>
</feature>
<dbReference type="Pfam" id="PF02355">
    <property type="entry name" value="SecD_SecF_C"/>
    <property type="match status" value="2"/>
</dbReference>
<dbReference type="Pfam" id="PF07549">
    <property type="entry name" value="Sec_GG"/>
    <property type="match status" value="2"/>
</dbReference>
<feature type="transmembrane region" description="Helical" evidence="9">
    <location>
        <begin position="342"/>
        <end position="366"/>
    </location>
</feature>
<dbReference type="RefSeq" id="WP_071176503.1">
    <property type="nucleotide sequence ID" value="NZ_CP017831.1"/>
</dbReference>
<evidence type="ECO:0000256" key="8">
    <source>
        <dbReference type="ARBA" id="ARBA00023136"/>
    </source>
</evidence>
<dbReference type="InterPro" id="IPR022645">
    <property type="entry name" value="SecD/SecF_bac"/>
</dbReference>
<feature type="transmembrane region" description="Helical" evidence="9">
    <location>
        <begin position="728"/>
        <end position="751"/>
    </location>
</feature>
<dbReference type="Pfam" id="PF22599">
    <property type="entry name" value="SecDF_P1_head"/>
    <property type="match status" value="1"/>
</dbReference>
<evidence type="ECO:0000256" key="5">
    <source>
        <dbReference type="ARBA" id="ARBA00022927"/>
    </source>
</evidence>
<comment type="subunit">
    <text evidence="10">Forms a complex with SecD. Part of the essential Sec protein translocation apparatus which comprises SecA, SecYEG and auxiliary proteins SecDF. Other proteins may also be involved.</text>
</comment>
<feature type="transmembrane region" description="Helical" evidence="9">
    <location>
        <begin position="470"/>
        <end position="488"/>
    </location>
</feature>
<evidence type="ECO:0000259" key="12">
    <source>
        <dbReference type="Pfam" id="PF21760"/>
    </source>
</evidence>
<feature type="transmembrane region" description="Helical" evidence="9">
    <location>
        <begin position="648"/>
        <end position="665"/>
    </location>
</feature>
<comment type="function">
    <text evidence="9">Part of the Sec protein translocase complex. Interacts with the SecYEG preprotein conducting channel. SecDF uses the proton motive force (PMF) to complete protein translocation after the ATP-dependent function of SecA.</text>
</comment>
<name>A0A1D9P2W0_9FIRM</name>
<evidence type="ECO:0000256" key="1">
    <source>
        <dbReference type="ARBA" id="ARBA00004651"/>
    </source>
</evidence>
<dbReference type="Gene3D" id="3.30.70.3220">
    <property type="match status" value="1"/>
</dbReference>
<gene>
    <name evidence="9" type="primary">secD</name>
    <name evidence="10" type="synonym">secF</name>
    <name evidence="14" type="ORF">bhn_I1808</name>
</gene>
<dbReference type="GO" id="GO:0006605">
    <property type="term" value="P:protein targeting"/>
    <property type="evidence" value="ECO:0007669"/>
    <property type="project" value="UniProtKB-UniRule"/>
</dbReference>
<feature type="domain" description="SecDF P1 head subdomain" evidence="13">
    <location>
        <begin position="169"/>
        <end position="269"/>
    </location>
</feature>
<dbReference type="GO" id="GO:0015450">
    <property type="term" value="F:protein-transporting ATPase activity"/>
    <property type="evidence" value="ECO:0007669"/>
    <property type="project" value="InterPro"/>
</dbReference>
<evidence type="ECO:0000259" key="11">
    <source>
        <dbReference type="Pfam" id="PF02355"/>
    </source>
</evidence>
<comment type="similarity">
    <text evidence="10">Belongs to the SecD/SecF family. SecF subfamily.</text>
</comment>
<keyword evidence="7 9" id="KW-0811">Translocation</keyword>
<dbReference type="InterPro" id="IPR022646">
    <property type="entry name" value="SecD/SecF_CS"/>
</dbReference>
<evidence type="ECO:0000256" key="4">
    <source>
        <dbReference type="ARBA" id="ARBA00022692"/>
    </source>
</evidence>
<evidence type="ECO:0000313" key="15">
    <source>
        <dbReference type="Proteomes" id="UP000179284"/>
    </source>
</evidence>
<feature type="domain" description="Protein export membrane protein SecD/SecF C-terminal" evidence="11">
    <location>
        <begin position="273"/>
        <end position="435"/>
    </location>
</feature>
<dbReference type="HAMAP" id="MF_01463_B">
    <property type="entry name" value="SecD_B"/>
    <property type="match status" value="1"/>
</dbReference>
<sequence>MKKLKSFLALIVVLLLLGGVGYSAVNGLGADKSGSLSSINLGLDLAGGVSITYEVSGEENPDKEDMSDTIYKLQQRVEQYSTEALVYQEGSNRINIEIPGVSDANKILEELGQPGNLYFIAQTDSEGNQNYSYHYGINADGTMEVDEDGNLLMGYVLDKSLEDLQADGSIVLTGDQVASSQAASQQDSYGAQEPVVSLEFTEEGAKAFADATAKAYAAGETIGIYYDGHFISVPRVQAEITDGKAVITGQSTYEEAQNLASLIRIGGLKLQLTELRSSVVGAQLGSDAIKTSLIAAAVGFVLIAIFMIVFFRLLGFSATLALAFYCGLIVFLLSAFEMTLTLPGIAGIILSIGMAVDANVLVFSRIKEELAAGKSVDEARKNGYNKALSSILDGNITTLIVAVVLKIGGTGSIKGFAETLILGIILSMFTALVVTRIITSIFYGLGFENVAFYGKAKKIETINFVSKRKIFYAISALIIVVGIATMGINSAKGIGAFNYSLDFIGGTSSTVTFDKDYTREEIENTIVPDIKKAAEVSEVQFNEVAGTNQVVFKTTTLNIAQREAVEKMFENNYGVTAENIAAETISSTISGEMRGAAVKALIVALVLMLIYIWVRFKDIKFGAAAIIALAHDALVVITAYALIRYLSVGSTFIAVVLTIIGYSINDTIVTFDRIRENLHDATNRRETADLVNRSVSQTITRSLFTSATTFFTVLALFIFGVADIKAFALPLMVGVICGTYSSIFIASPIWYDLKTKFKKKA</sequence>
<dbReference type="SUPFAM" id="SSF82866">
    <property type="entry name" value="Multidrug efflux transporter AcrB transmembrane domain"/>
    <property type="match status" value="2"/>
</dbReference>
<feature type="transmembrane region" description="Helical" evidence="9">
    <location>
        <begin position="387"/>
        <end position="408"/>
    </location>
</feature>
<dbReference type="InterPro" id="IPR022813">
    <property type="entry name" value="SecD/SecF_arch_bac"/>
</dbReference>
<dbReference type="GO" id="GO:0065002">
    <property type="term" value="P:intracellular protein transmembrane transport"/>
    <property type="evidence" value="ECO:0007669"/>
    <property type="project" value="UniProtKB-UniRule"/>
</dbReference>
<dbReference type="InterPro" id="IPR048631">
    <property type="entry name" value="SecD_1st"/>
</dbReference>
<dbReference type="Gene3D" id="3.30.1360.200">
    <property type="match status" value="1"/>
</dbReference>
<dbReference type="KEGG" id="bhu:bhn_I1808"/>
<dbReference type="NCBIfam" id="TIGR01129">
    <property type="entry name" value="secD"/>
    <property type="match status" value="1"/>
</dbReference>
<dbReference type="NCBIfam" id="TIGR00916">
    <property type="entry name" value="2A0604s01"/>
    <property type="match status" value="2"/>
</dbReference>
<dbReference type="HAMAP" id="MF_01464_B">
    <property type="entry name" value="SecF_B"/>
    <property type="match status" value="1"/>
</dbReference>
<keyword evidence="3 9" id="KW-1003">Cell membrane</keyword>
<dbReference type="OrthoDB" id="9805019at2"/>
<reference evidence="15" key="1">
    <citation type="submission" date="2016-10" db="EMBL/GenBank/DDBJ databases">
        <title>The complete genome sequence of the rumen bacterium Butyrivibrio hungatei MB2003.</title>
        <authorList>
            <person name="Palevich N."/>
            <person name="Kelly W.J."/>
            <person name="Leahy S.C."/>
            <person name="Altermann E."/>
            <person name="Rakonjac J."/>
            <person name="Attwood G.T."/>
        </authorList>
    </citation>
    <scope>NUCLEOTIDE SEQUENCE [LARGE SCALE GENOMIC DNA]</scope>
    <source>
        <strain evidence="15">MB2003</strain>
    </source>
</reference>
<comment type="similarity">
    <text evidence="9">Belongs to the SecD/SecF family. SecD subfamily.</text>
</comment>
<comment type="subunit">
    <text evidence="9">Forms a complex with SecF. Part of the essential Sec protein translocation apparatus which comprises SecA, SecYEG and auxiliary proteins SecDF. Other proteins may also be involved.</text>
</comment>
<organism evidence="14 15">
    <name type="scientific">Butyrivibrio hungatei</name>
    <dbReference type="NCBI Taxonomy" id="185008"/>
    <lineage>
        <taxon>Bacteria</taxon>
        <taxon>Bacillati</taxon>
        <taxon>Bacillota</taxon>
        <taxon>Clostridia</taxon>
        <taxon>Lachnospirales</taxon>
        <taxon>Lachnospiraceae</taxon>
        <taxon>Butyrivibrio</taxon>
    </lineage>
</organism>
<dbReference type="Proteomes" id="UP000179284">
    <property type="component" value="Chromosome I"/>
</dbReference>
<proteinExistence type="inferred from homology"/>
<keyword evidence="4 9" id="KW-0812">Transmembrane</keyword>
<evidence type="ECO:0000256" key="6">
    <source>
        <dbReference type="ARBA" id="ARBA00022989"/>
    </source>
</evidence>
<dbReference type="InterPro" id="IPR005665">
    <property type="entry name" value="SecF_bac"/>
</dbReference>
<dbReference type="PANTHER" id="PTHR30081:SF1">
    <property type="entry name" value="PROTEIN TRANSLOCASE SUBUNIT SECD"/>
    <property type="match status" value="1"/>
</dbReference>
<evidence type="ECO:0000256" key="9">
    <source>
        <dbReference type="HAMAP-Rule" id="MF_01463"/>
    </source>
</evidence>
<feature type="transmembrane region" description="Helical" evidence="9">
    <location>
        <begin position="293"/>
        <end position="311"/>
    </location>
</feature>
<dbReference type="GO" id="GO:0043952">
    <property type="term" value="P:protein transport by the Sec complex"/>
    <property type="evidence" value="ECO:0007669"/>
    <property type="project" value="UniProtKB-UniRule"/>
</dbReference>
<keyword evidence="8 9" id="KW-0472">Membrane</keyword>
<feature type="domain" description="Protein translocase subunit SecDF P1" evidence="12">
    <location>
        <begin position="67"/>
        <end position="121"/>
    </location>
</feature>
<feature type="transmembrane region" description="Helical" evidence="9">
    <location>
        <begin position="621"/>
        <end position="642"/>
    </location>
</feature>
<dbReference type="PANTHER" id="PTHR30081">
    <property type="entry name" value="PROTEIN-EXPORT MEMBRANE PROTEIN SEC"/>
    <property type="match status" value="1"/>
</dbReference>
<feature type="transmembrane region" description="Helical" evidence="9">
    <location>
        <begin position="420"/>
        <end position="450"/>
    </location>
</feature>
<comment type="subcellular location">
    <subcellularLocation>
        <location evidence="1 9">Cell membrane</location>
        <topology evidence="1 9">Multi-pass membrane protein</topology>
    </subcellularLocation>
</comment>
<dbReference type="EMBL" id="CP017831">
    <property type="protein sequence ID" value="AOZ96841.1"/>
    <property type="molecule type" value="Genomic_DNA"/>
</dbReference>
<comment type="caution">
    <text evidence="9">Lacks conserved residue(s) required for the propagation of feature annotation.</text>
</comment>
<dbReference type="InterPro" id="IPR005791">
    <property type="entry name" value="SecD"/>
</dbReference>
<evidence type="ECO:0000256" key="2">
    <source>
        <dbReference type="ARBA" id="ARBA00022448"/>
    </source>
</evidence>
<dbReference type="Gene3D" id="1.20.1640.10">
    <property type="entry name" value="Multidrug efflux transporter AcrB transmembrane domain"/>
    <property type="match status" value="2"/>
</dbReference>
<evidence type="ECO:0000256" key="7">
    <source>
        <dbReference type="ARBA" id="ARBA00023010"/>
    </source>
</evidence>
<evidence type="ECO:0000256" key="3">
    <source>
        <dbReference type="ARBA" id="ARBA00022475"/>
    </source>
</evidence>
<dbReference type="NCBIfam" id="TIGR00966">
    <property type="entry name" value="transloc_SecF"/>
    <property type="match status" value="1"/>
</dbReference>
<feature type="domain" description="Protein export membrane protein SecD/SecF C-terminal" evidence="11">
    <location>
        <begin position="566"/>
        <end position="755"/>
    </location>
</feature>
<evidence type="ECO:0000259" key="13">
    <source>
        <dbReference type="Pfam" id="PF22599"/>
    </source>
</evidence>
<evidence type="ECO:0000256" key="10">
    <source>
        <dbReference type="HAMAP-Rule" id="MF_01464"/>
    </source>
</evidence>
<dbReference type="PRINTS" id="PR01755">
    <property type="entry name" value="SECFTRNLCASE"/>
</dbReference>
<keyword evidence="2 9" id="KW-0813">Transport</keyword>
<keyword evidence="15" id="KW-1185">Reference proteome</keyword>
<dbReference type="AlphaFoldDB" id="A0A1D9P2W0"/>
<evidence type="ECO:0000313" key="14">
    <source>
        <dbReference type="EMBL" id="AOZ96841.1"/>
    </source>
</evidence>
<feature type="transmembrane region" description="Helical" evidence="9">
    <location>
        <begin position="703"/>
        <end position="722"/>
    </location>
</feature>
<keyword evidence="6 9" id="KW-1133">Transmembrane helix</keyword>
<dbReference type="GO" id="GO:0005886">
    <property type="term" value="C:plasma membrane"/>
    <property type="evidence" value="ECO:0007669"/>
    <property type="project" value="UniProtKB-SubCell"/>
</dbReference>
<dbReference type="InterPro" id="IPR055344">
    <property type="entry name" value="SecD_SecF_C_bact"/>
</dbReference>
<feature type="transmembrane region" description="Helical" evidence="9">
    <location>
        <begin position="318"/>
        <end position="336"/>
    </location>
</feature>
<accession>A0A1D9P2W0</accession>
<dbReference type="InterPro" id="IPR054384">
    <property type="entry name" value="SecDF_P1_head"/>
</dbReference>
<keyword evidence="5 9" id="KW-0653">Protein transport</keyword>